<organism evidence="3 4">
    <name type="scientific">Riccia sorocarpa</name>
    <dbReference type="NCBI Taxonomy" id="122646"/>
    <lineage>
        <taxon>Eukaryota</taxon>
        <taxon>Viridiplantae</taxon>
        <taxon>Streptophyta</taxon>
        <taxon>Embryophyta</taxon>
        <taxon>Marchantiophyta</taxon>
        <taxon>Marchantiopsida</taxon>
        <taxon>Marchantiidae</taxon>
        <taxon>Marchantiales</taxon>
        <taxon>Ricciaceae</taxon>
        <taxon>Riccia</taxon>
    </lineage>
</organism>
<feature type="compositionally biased region" description="Polar residues" evidence="2">
    <location>
        <begin position="8"/>
        <end position="36"/>
    </location>
</feature>
<gene>
    <name evidence="3" type="ORF">R1sor_014848</name>
</gene>
<keyword evidence="4" id="KW-1185">Reference proteome</keyword>
<proteinExistence type="predicted"/>
<reference evidence="3 4" key="1">
    <citation type="submission" date="2024-09" db="EMBL/GenBank/DDBJ databases">
        <title>Chromosome-scale assembly of Riccia sorocarpa.</title>
        <authorList>
            <person name="Paukszto L."/>
        </authorList>
    </citation>
    <scope>NUCLEOTIDE SEQUENCE [LARGE SCALE GENOMIC DNA]</scope>
    <source>
        <strain evidence="3">LP-2024</strain>
        <tissue evidence="3">Aerial parts of the thallus</tissue>
    </source>
</reference>
<protein>
    <submittedName>
        <fullName evidence="3">Uncharacterized protein</fullName>
    </submittedName>
</protein>
<accession>A0ABD3HEE3</accession>
<evidence type="ECO:0000256" key="1">
    <source>
        <dbReference type="SAM" id="Coils"/>
    </source>
</evidence>
<dbReference type="Proteomes" id="UP001633002">
    <property type="component" value="Unassembled WGS sequence"/>
</dbReference>
<sequence>MSGPGDTPYNTQASQGTQEPSQATQGPQGVPGSSNAVGLPMNLVTALGGNDNLVSLMQIKKTLLLRRKKMQTKIKNLEMRNETVRMMTMMSKKIGMEEQEEQDEDEDLPRPTEMLGVGLTLLKVQGLLKARKNGMFQTHNLPRILTIHLRRKNLLGNRPRRMLQMTQDVQLGPQGPKRLPNPQ</sequence>
<evidence type="ECO:0000256" key="2">
    <source>
        <dbReference type="SAM" id="MobiDB-lite"/>
    </source>
</evidence>
<dbReference type="EMBL" id="JBJQOH010000004">
    <property type="protein sequence ID" value="KAL3688539.1"/>
    <property type="molecule type" value="Genomic_DNA"/>
</dbReference>
<feature type="coiled-coil region" evidence="1">
    <location>
        <begin position="60"/>
        <end position="87"/>
    </location>
</feature>
<keyword evidence="1" id="KW-0175">Coiled coil</keyword>
<name>A0ABD3HEE3_9MARC</name>
<feature type="region of interest" description="Disordered" evidence="2">
    <location>
        <begin position="1"/>
        <end position="36"/>
    </location>
</feature>
<dbReference type="AlphaFoldDB" id="A0ABD3HEE3"/>
<evidence type="ECO:0000313" key="4">
    <source>
        <dbReference type="Proteomes" id="UP001633002"/>
    </source>
</evidence>
<evidence type="ECO:0000313" key="3">
    <source>
        <dbReference type="EMBL" id="KAL3688539.1"/>
    </source>
</evidence>
<comment type="caution">
    <text evidence="3">The sequence shown here is derived from an EMBL/GenBank/DDBJ whole genome shotgun (WGS) entry which is preliminary data.</text>
</comment>